<reference evidence="1" key="1">
    <citation type="journal article" date="2020" name="Phytopathology">
        <title>Genome Sequence Resources of Colletotrichum truncatum, C. plurivorum, C. musicola, and C. sojae: Four Species Pathogenic to Soybean (Glycine max).</title>
        <authorList>
            <person name="Rogerio F."/>
            <person name="Boufleur T.R."/>
            <person name="Ciampi-Guillardi M."/>
            <person name="Sukno S.A."/>
            <person name="Thon M.R."/>
            <person name="Massola Junior N.S."/>
            <person name="Baroncelli R."/>
        </authorList>
    </citation>
    <scope>NUCLEOTIDE SEQUENCE</scope>
    <source>
        <strain evidence="1">LFN00145</strain>
    </source>
</reference>
<protein>
    <submittedName>
        <fullName evidence="1">Uncharacterized protein</fullName>
    </submittedName>
</protein>
<sequence length="477" mass="53592">MDLLPVEILTQICEYLCFHCQNPGVFPHADTTQVCDAKRALARLCRTSKAISAVAHPVLYHYYATGNLSIEELYSNGNYTRSLDRQHDFLTRFLHTIIVGRPELAPHVVSMQLVCQYGFVSYTGLQPILDDLVDHEGKTRRWDVSGPTSNVWVFKEVHTWLWKLAIRSCPRLQSLLICCENLAGPSDGIFPRGVRLPMLRTLGLHTGDYPIHFHDIGTLLHLGPNLEVFYLNGETGWLDGAAVSWSGDSPNLPKMRRMLISGPDSPDQVYHLLKSVPSLEYLELYWFPNTWFTITSVLLEPVRKTLKSLRYACLVRRPLGSRQPFWIQPSVESTDSRRTVAGTLRDFTALEELSIDCRALYRVGDQDEADRLVSLLPSSIRSLRISYLFRGLQSSLRQLVEVAPAKFPRLKHVEIGVAELTAPEHETSIAETESLGARFRASGIDFVWMADLFSANGRTLLPGAYVGSSLVPVPGST</sequence>
<keyword evidence="2" id="KW-1185">Reference proteome</keyword>
<dbReference type="Proteomes" id="UP000654918">
    <property type="component" value="Unassembled WGS sequence"/>
</dbReference>
<dbReference type="EMBL" id="WIGO01000002">
    <property type="protein sequence ID" value="KAF6841665.1"/>
    <property type="molecule type" value="Genomic_DNA"/>
</dbReference>
<dbReference type="AlphaFoldDB" id="A0A8H6U6F6"/>
<organism evidence="1 2">
    <name type="scientific">Colletotrichum plurivorum</name>
    <dbReference type="NCBI Taxonomy" id="2175906"/>
    <lineage>
        <taxon>Eukaryota</taxon>
        <taxon>Fungi</taxon>
        <taxon>Dikarya</taxon>
        <taxon>Ascomycota</taxon>
        <taxon>Pezizomycotina</taxon>
        <taxon>Sordariomycetes</taxon>
        <taxon>Hypocreomycetidae</taxon>
        <taxon>Glomerellales</taxon>
        <taxon>Glomerellaceae</taxon>
        <taxon>Colletotrichum</taxon>
        <taxon>Colletotrichum orchidearum species complex</taxon>
    </lineage>
</organism>
<dbReference type="InterPro" id="IPR032675">
    <property type="entry name" value="LRR_dom_sf"/>
</dbReference>
<name>A0A8H6U6F6_9PEZI</name>
<evidence type="ECO:0000313" key="2">
    <source>
        <dbReference type="Proteomes" id="UP000654918"/>
    </source>
</evidence>
<proteinExistence type="predicted"/>
<accession>A0A8H6U6F6</accession>
<gene>
    <name evidence="1" type="ORF">CPLU01_00337</name>
</gene>
<evidence type="ECO:0000313" key="1">
    <source>
        <dbReference type="EMBL" id="KAF6841665.1"/>
    </source>
</evidence>
<dbReference type="Gene3D" id="3.80.10.10">
    <property type="entry name" value="Ribonuclease Inhibitor"/>
    <property type="match status" value="1"/>
</dbReference>
<comment type="caution">
    <text evidence="1">The sequence shown here is derived from an EMBL/GenBank/DDBJ whole genome shotgun (WGS) entry which is preliminary data.</text>
</comment>
<dbReference type="SUPFAM" id="SSF52047">
    <property type="entry name" value="RNI-like"/>
    <property type="match status" value="1"/>
</dbReference>